<dbReference type="Pfam" id="PF01471">
    <property type="entry name" value="PG_binding_1"/>
    <property type="match status" value="1"/>
</dbReference>
<dbReference type="SUPFAM" id="SSF47090">
    <property type="entry name" value="PGBD-like"/>
    <property type="match status" value="1"/>
</dbReference>
<protein>
    <submittedName>
        <fullName evidence="3">Peptidoglycan-binding protein</fullName>
    </submittedName>
</protein>
<dbReference type="InterPro" id="IPR036366">
    <property type="entry name" value="PGBDSf"/>
</dbReference>
<evidence type="ECO:0000313" key="3">
    <source>
        <dbReference type="EMBL" id="ROM80513.1"/>
    </source>
</evidence>
<sequence length="279" mass="30202">MSVLRHGDRGQEVRNLQQRLNQHGAGLDTDGDFGDATEAAVRNYQRQVGLVIDGIAGTKTALALAGADCSNLLQHALLVKAAARLGVELAAVMAVNEVESQGSGFLENGKPKILFERHIMYRQLSTPRAPGDDAVDLTAHADQLAVAQPNLVNAKPGGYAGGTAEHQRLANARLIDDLCALESASWGAFQVMGYHAVRLGYQSVTDFADRMARDENEQFEAFVRFIEADPTLLKALKGKKWAAFAKAYNGPNYARNLYDTKLERAYQRHAAGCPIPEAA</sequence>
<proteinExistence type="predicted"/>
<dbReference type="RefSeq" id="WP_123579360.1">
    <property type="nucleotide sequence ID" value="NZ_MOBC01000009.1"/>
</dbReference>
<dbReference type="InterPro" id="IPR002477">
    <property type="entry name" value="Peptidoglycan-bd-like"/>
</dbReference>
<dbReference type="Gene3D" id="1.10.101.10">
    <property type="entry name" value="PGBD-like superfamily/PGBD"/>
    <property type="match status" value="1"/>
</dbReference>
<evidence type="ECO:0000259" key="2">
    <source>
        <dbReference type="Pfam" id="PF11860"/>
    </source>
</evidence>
<dbReference type="InterPro" id="IPR024408">
    <property type="entry name" value="Muramidase"/>
</dbReference>
<comment type="caution">
    <text evidence="3">The sequence shown here is derived from an EMBL/GenBank/DDBJ whole genome shotgun (WGS) entry which is preliminary data.</text>
</comment>
<accession>A0A423G4L8</accession>
<feature type="domain" description="N-acetylmuramidase" evidence="2">
    <location>
        <begin position="88"/>
        <end position="269"/>
    </location>
</feature>
<reference evidence="3 4" key="1">
    <citation type="submission" date="2016-10" db="EMBL/GenBank/DDBJ databases">
        <title>Comparative genome analysis of multiple Pseudomonas spp. focuses on biocontrol and plant growth promoting traits.</title>
        <authorList>
            <person name="Tao X.-Y."/>
            <person name="Taylor C.G."/>
        </authorList>
    </citation>
    <scope>NUCLEOTIDE SEQUENCE [LARGE SCALE GENOMIC DNA]</scope>
    <source>
        <strain evidence="3 4">Wood3</strain>
    </source>
</reference>
<dbReference type="Pfam" id="PF11860">
    <property type="entry name" value="Muramidase"/>
    <property type="match status" value="1"/>
</dbReference>
<organism evidence="3 4">
    <name type="scientific">Pseudomonas brassicacearum</name>
    <dbReference type="NCBI Taxonomy" id="930166"/>
    <lineage>
        <taxon>Bacteria</taxon>
        <taxon>Pseudomonadati</taxon>
        <taxon>Pseudomonadota</taxon>
        <taxon>Gammaproteobacteria</taxon>
        <taxon>Pseudomonadales</taxon>
        <taxon>Pseudomonadaceae</taxon>
        <taxon>Pseudomonas</taxon>
    </lineage>
</organism>
<feature type="domain" description="Peptidoglycan binding-like" evidence="1">
    <location>
        <begin position="9"/>
        <end position="64"/>
    </location>
</feature>
<gene>
    <name evidence="3" type="ORF">BK652_17810</name>
</gene>
<dbReference type="Proteomes" id="UP000284049">
    <property type="component" value="Unassembled WGS sequence"/>
</dbReference>
<dbReference type="EMBL" id="MOBC01000009">
    <property type="protein sequence ID" value="ROM80513.1"/>
    <property type="molecule type" value="Genomic_DNA"/>
</dbReference>
<dbReference type="AlphaFoldDB" id="A0A423G4L8"/>
<name>A0A423G4L8_9PSED</name>
<dbReference type="InterPro" id="IPR036365">
    <property type="entry name" value="PGBD-like_sf"/>
</dbReference>
<evidence type="ECO:0000259" key="1">
    <source>
        <dbReference type="Pfam" id="PF01471"/>
    </source>
</evidence>
<evidence type="ECO:0000313" key="4">
    <source>
        <dbReference type="Proteomes" id="UP000284049"/>
    </source>
</evidence>